<feature type="non-terminal residue" evidence="2">
    <location>
        <position position="1"/>
    </location>
</feature>
<gene>
    <name evidence="2" type="ORF">NDU88_003358</name>
</gene>
<evidence type="ECO:0000256" key="1">
    <source>
        <dbReference type="SAM" id="MobiDB-lite"/>
    </source>
</evidence>
<sequence length="52" mass="5652">PDKTVLSAETEQNQTESEQTGTEEREIFSEDEATNSLGEDQGESSDSDEAAE</sequence>
<accession>A0AAV7V291</accession>
<keyword evidence="3" id="KW-1185">Reference proteome</keyword>
<feature type="non-terminal residue" evidence="2">
    <location>
        <position position="52"/>
    </location>
</feature>
<protein>
    <submittedName>
        <fullName evidence="2">Uncharacterized protein</fullName>
    </submittedName>
</protein>
<proteinExistence type="predicted"/>
<comment type="caution">
    <text evidence="2">The sequence shown here is derived from an EMBL/GenBank/DDBJ whole genome shotgun (WGS) entry which is preliminary data.</text>
</comment>
<feature type="compositionally biased region" description="Low complexity" evidence="1">
    <location>
        <begin position="9"/>
        <end position="20"/>
    </location>
</feature>
<evidence type="ECO:0000313" key="2">
    <source>
        <dbReference type="EMBL" id="KAJ1194063.1"/>
    </source>
</evidence>
<dbReference type="EMBL" id="JANPWB010000004">
    <property type="protein sequence ID" value="KAJ1194063.1"/>
    <property type="molecule type" value="Genomic_DNA"/>
</dbReference>
<dbReference type="AlphaFoldDB" id="A0AAV7V291"/>
<reference evidence="2" key="1">
    <citation type="journal article" date="2022" name="bioRxiv">
        <title>Sequencing and chromosome-scale assembly of the giantPleurodeles waltlgenome.</title>
        <authorList>
            <person name="Brown T."/>
            <person name="Elewa A."/>
            <person name="Iarovenko S."/>
            <person name="Subramanian E."/>
            <person name="Araus A.J."/>
            <person name="Petzold A."/>
            <person name="Susuki M."/>
            <person name="Suzuki K.-i.T."/>
            <person name="Hayashi T."/>
            <person name="Toyoda A."/>
            <person name="Oliveira C."/>
            <person name="Osipova E."/>
            <person name="Leigh N.D."/>
            <person name="Simon A."/>
            <person name="Yun M.H."/>
        </authorList>
    </citation>
    <scope>NUCLEOTIDE SEQUENCE</scope>
    <source>
        <strain evidence="2">20211129_DDA</strain>
        <tissue evidence="2">Liver</tissue>
    </source>
</reference>
<feature type="region of interest" description="Disordered" evidence="1">
    <location>
        <begin position="1"/>
        <end position="52"/>
    </location>
</feature>
<name>A0AAV7V291_PLEWA</name>
<organism evidence="2 3">
    <name type="scientific">Pleurodeles waltl</name>
    <name type="common">Iberian ribbed newt</name>
    <dbReference type="NCBI Taxonomy" id="8319"/>
    <lineage>
        <taxon>Eukaryota</taxon>
        <taxon>Metazoa</taxon>
        <taxon>Chordata</taxon>
        <taxon>Craniata</taxon>
        <taxon>Vertebrata</taxon>
        <taxon>Euteleostomi</taxon>
        <taxon>Amphibia</taxon>
        <taxon>Batrachia</taxon>
        <taxon>Caudata</taxon>
        <taxon>Salamandroidea</taxon>
        <taxon>Salamandridae</taxon>
        <taxon>Pleurodelinae</taxon>
        <taxon>Pleurodeles</taxon>
    </lineage>
</organism>
<feature type="compositionally biased region" description="Acidic residues" evidence="1">
    <location>
        <begin position="40"/>
        <end position="52"/>
    </location>
</feature>
<dbReference type="Proteomes" id="UP001066276">
    <property type="component" value="Chromosome 2_2"/>
</dbReference>
<evidence type="ECO:0000313" key="3">
    <source>
        <dbReference type="Proteomes" id="UP001066276"/>
    </source>
</evidence>